<proteinExistence type="predicted"/>
<dbReference type="EMBL" id="CAMAPE010000051">
    <property type="protein sequence ID" value="CAH9108482.1"/>
    <property type="molecule type" value="Genomic_DNA"/>
</dbReference>
<organism evidence="1 2">
    <name type="scientific">Cuscuta europaea</name>
    <name type="common">European dodder</name>
    <dbReference type="NCBI Taxonomy" id="41803"/>
    <lineage>
        <taxon>Eukaryota</taxon>
        <taxon>Viridiplantae</taxon>
        <taxon>Streptophyta</taxon>
        <taxon>Embryophyta</taxon>
        <taxon>Tracheophyta</taxon>
        <taxon>Spermatophyta</taxon>
        <taxon>Magnoliopsida</taxon>
        <taxon>eudicotyledons</taxon>
        <taxon>Gunneridae</taxon>
        <taxon>Pentapetalae</taxon>
        <taxon>asterids</taxon>
        <taxon>lamiids</taxon>
        <taxon>Solanales</taxon>
        <taxon>Convolvulaceae</taxon>
        <taxon>Cuscuteae</taxon>
        <taxon>Cuscuta</taxon>
        <taxon>Cuscuta subgen. Cuscuta</taxon>
    </lineage>
</organism>
<keyword evidence="2" id="KW-1185">Reference proteome</keyword>
<gene>
    <name evidence="1" type="ORF">CEURO_LOCUS18136</name>
</gene>
<accession>A0A9P0ZMY8</accession>
<evidence type="ECO:0000313" key="1">
    <source>
        <dbReference type="EMBL" id="CAH9108482.1"/>
    </source>
</evidence>
<reference evidence="1" key="1">
    <citation type="submission" date="2022-07" db="EMBL/GenBank/DDBJ databases">
        <authorList>
            <person name="Macas J."/>
            <person name="Novak P."/>
            <person name="Neumann P."/>
        </authorList>
    </citation>
    <scope>NUCLEOTIDE SEQUENCE</scope>
</reference>
<comment type="caution">
    <text evidence="1">The sequence shown here is derived from an EMBL/GenBank/DDBJ whole genome shotgun (WGS) entry which is preliminary data.</text>
</comment>
<evidence type="ECO:0000313" key="2">
    <source>
        <dbReference type="Proteomes" id="UP001152484"/>
    </source>
</evidence>
<sequence length="9" mass="1162">MWIRLCLVE</sequence>
<dbReference type="Proteomes" id="UP001152484">
    <property type="component" value="Unassembled WGS sequence"/>
</dbReference>
<protein>
    <submittedName>
        <fullName evidence="1">Uncharacterized protein</fullName>
    </submittedName>
</protein>
<name>A0A9P0ZMY8_CUSEU</name>